<organism evidence="3 4">
    <name type="scientific">Comamonas testosteroni TK102</name>
    <dbReference type="NCBI Taxonomy" id="1392005"/>
    <lineage>
        <taxon>Bacteria</taxon>
        <taxon>Pseudomonadati</taxon>
        <taxon>Pseudomonadota</taxon>
        <taxon>Betaproteobacteria</taxon>
        <taxon>Burkholderiales</taxon>
        <taxon>Comamonadaceae</taxon>
        <taxon>Comamonas</taxon>
    </lineage>
</organism>
<evidence type="ECO:0008006" key="5">
    <source>
        <dbReference type="Google" id="ProtNLM"/>
    </source>
</evidence>
<dbReference type="HOGENOM" id="CLU_2022785_0_0_4"/>
<feature type="coiled-coil region" evidence="1">
    <location>
        <begin position="9"/>
        <end position="36"/>
    </location>
</feature>
<reference evidence="3 4" key="1">
    <citation type="journal article" date="2014" name="Genome Announc.">
        <title>Complete Genome Sequence of Polychlorinated Biphenyl Degrader Comamonas testosteroni TK102 (NBRC 109938).</title>
        <authorList>
            <person name="Fukuda K."/>
            <person name="Hosoyama A."/>
            <person name="Tsuchikane K."/>
            <person name="Ohji S."/>
            <person name="Yamazoe A."/>
            <person name="Fujita N."/>
            <person name="Shintani M."/>
            <person name="Kimbara K."/>
        </authorList>
    </citation>
    <scope>NUCLEOTIDE SEQUENCE [LARGE SCALE GENOMIC DNA]</scope>
    <source>
        <strain evidence="3">TK102</strain>
    </source>
</reference>
<evidence type="ECO:0000313" key="3">
    <source>
        <dbReference type="EMBL" id="AIJ48708.1"/>
    </source>
</evidence>
<evidence type="ECO:0000313" key="4">
    <source>
        <dbReference type="Proteomes" id="UP000028782"/>
    </source>
</evidence>
<dbReference type="Proteomes" id="UP000028782">
    <property type="component" value="Chromosome"/>
</dbReference>
<sequence>MPSDKPASLEEIQASIAKLRVTEQQLEATAQKYESKMQSSRKWNYLAVAMAVVVCAVAWINQASPWLRWGVLPVVLFMVLFFEGMRRLLGVTMQSSMRQLKTQIRTLETRMAEVQATVKDQP</sequence>
<gene>
    <name evidence="3" type="ORF">O987_23120</name>
</gene>
<evidence type="ECO:0000256" key="1">
    <source>
        <dbReference type="SAM" id="Coils"/>
    </source>
</evidence>
<dbReference type="KEGG" id="ctes:O987_23120"/>
<keyword evidence="2" id="KW-1133">Transmembrane helix</keyword>
<dbReference type="EMBL" id="CP006704">
    <property type="protein sequence ID" value="AIJ48708.1"/>
    <property type="molecule type" value="Genomic_DNA"/>
</dbReference>
<evidence type="ECO:0000256" key="2">
    <source>
        <dbReference type="SAM" id="Phobius"/>
    </source>
</evidence>
<feature type="transmembrane region" description="Helical" evidence="2">
    <location>
        <begin position="66"/>
        <end position="89"/>
    </location>
</feature>
<dbReference type="RefSeq" id="WP_003052019.1">
    <property type="nucleotide sequence ID" value="NZ_CP006704.1"/>
</dbReference>
<feature type="transmembrane region" description="Helical" evidence="2">
    <location>
        <begin position="43"/>
        <end position="60"/>
    </location>
</feature>
<dbReference type="AlphaFoldDB" id="A0A076PSL0"/>
<proteinExistence type="predicted"/>
<keyword evidence="2" id="KW-0472">Membrane</keyword>
<name>A0A076PSL0_COMTE</name>
<protein>
    <recommendedName>
        <fullName evidence="5">Transmembrane protein</fullName>
    </recommendedName>
</protein>
<keyword evidence="2" id="KW-0812">Transmembrane</keyword>
<accession>A0A076PSL0</accession>
<keyword evidence="1" id="KW-0175">Coiled coil</keyword>